<dbReference type="AlphaFoldDB" id="A0A4Y2VXF7"/>
<name>A0A4Y2VXF7_ARAVE</name>
<evidence type="ECO:0000313" key="2">
    <source>
        <dbReference type="Proteomes" id="UP000499080"/>
    </source>
</evidence>
<comment type="caution">
    <text evidence="1">The sequence shown here is derived from an EMBL/GenBank/DDBJ whole genome shotgun (WGS) entry which is preliminary data.</text>
</comment>
<evidence type="ECO:0000313" key="1">
    <source>
        <dbReference type="EMBL" id="GBO28570.1"/>
    </source>
</evidence>
<feature type="non-terminal residue" evidence="1">
    <location>
        <position position="1"/>
    </location>
</feature>
<organism evidence="1 2">
    <name type="scientific">Araneus ventricosus</name>
    <name type="common">Orbweaver spider</name>
    <name type="synonym">Epeira ventricosa</name>
    <dbReference type="NCBI Taxonomy" id="182803"/>
    <lineage>
        <taxon>Eukaryota</taxon>
        <taxon>Metazoa</taxon>
        <taxon>Ecdysozoa</taxon>
        <taxon>Arthropoda</taxon>
        <taxon>Chelicerata</taxon>
        <taxon>Arachnida</taxon>
        <taxon>Araneae</taxon>
        <taxon>Araneomorphae</taxon>
        <taxon>Entelegynae</taxon>
        <taxon>Araneoidea</taxon>
        <taxon>Araneidae</taxon>
        <taxon>Araneus</taxon>
    </lineage>
</organism>
<reference evidence="1 2" key="1">
    <citation type="journal article" date="2019" name="Sci. Rep.">
        <title>Orb-weaving spider Araneus ventricosus genome elucidates the spidroin gene catalogue.</title>
        <authorList>
            <person name="Kono N."/>
            <person name="Nakamura H."/>
            <person name="Ohtoshi R."/>
            <person name="Moran D.A.P."/>
            <person name="Shinohara A."/>
            <person name="Yoshida Y."/>
            <person name="Fujiwara M."/>
            <person name="Mori M."/>
            <person name="Tomita M."/>
            <person name="Arakawa K."/>
        </authorList>
    </citation>
    <scope>NUCLEOTIDE SEQUENCE [LARGE SCALE GENOMIC DNA]</scope>
</reference>
<keyword evidence="2" id="KW-1185">Reference proteome</keyword>
<protein>
    <submittedName>
        <fullName evidence="1">Uncharacterized protein</fullName>
    </submittedName>
</protein>
<proteinExistence type="predicted"/>
<dbReference type="Proteomes" id="UP000499080">
    <property type="component" value="Unassembled WGS sequence"/>
</dbReference>
<gene>
    <name evidence="1" type="ORF">AVEN_20686_1</name>
</gene>
<sequence>TADRKLKRCPSHTLKGKKDELFSQKISRVQLEEKIKSFLRRVDVEKENLLLDIGVECFPRESRTDKKQHDGYFGTDLIIVNHGQMMRTTHELAPSLQLSAPHQREDVCPTPSDLRCTSQDHIHNGSSVESGFELGIVRFRSRDLLTRTLRPTMCG</sequence>
<accession>A0A4Y2VXF7</accession>
<dbReference type="EMBL" id="BGPR01051648">
    <property type="protein sequence ID" value="GBO28570.1"/>
    <property type="molecule type" value="Genomic_DNA"/>
</dbReference>